<dbReference type="EMBL" id="FNCN01000009">
    <property type="protein sequence ID" value="SDG89930.1"/>
    <property type="molecule type" value="Genomic_DNA"/>
</dbReference>
<dbReference type="AlphaFoldDB" id="A0A1G7Y1X2"/>
<accession>A0A1G7Y1X2</accession>
<gene>
    <name evidence="3" type="ORF">SAMN05421505_10954</name>
</gene>
<dbReference type="RefSeq" id="WP_093170389.1">
    <property type="nucleotide sequence ID" value="NZ_FNCN01000009.1"/>
</dbReference>
<keyword evidence="2" id="KW-0812">Transmembrane</keyword>
<dbReference type="STRING" id="504805.SAMN05421505_10954"/>
<keyword evidence="2" id="KW-0472">Membrane</keyword>
<dbReference type="CDD" id="cd16386">
    <property type="entry name" value="TcpC_N"/>
    <property type="match status" value="1"/>
</dbReference>
<evidence type="ECO:0000313" key="3">
    <source>
        <dbReference type="EMBL" id="SDG89930.1"/>
    </source>
</evidence>
<sequence>MARRATVQHGPRTVGDPELPAYSDSSDLDQPPARGRGAPRRGGWAGGGGRWLVWAGRAVLWALIIVIVVNGVRAPFERFMQGSSPSAPPPAPEVEFPVQRAESFAGQFAEVYLNIDGSRPDERAGRLAPYIRDEAGAQFGWDGLGLMRAGAIRPYETKVIDDRNALVTVLFQSGNRRMMLSVPVYSSGNSLLVSGLPAVLPAPAKATYPSPPDSPRDEAAESELRPQLESFFRQYAEGDTVELQRFLAADVRLESLNGAFDFSSLKDVRVPPGEAERRVRAVVVWSVPSSAPGDPAAAEDPARSTGKLEQAYSLTVVKTGGKWFVKEISGAARNLG</sequence>
<evidence type="ECO:0000313" key="4">
    <source>
        <dbReference type="Proteomes" id="UP000198923"/>
    </source>
</evidence>
<feature type="region of interest" description="Disordered" evidence="1">
    <location>
        <begin position="1"/>
        <end position="44"/>
    </location>
</feature>
<reference evidence="3 4" key="1">
    <citation type="submission" date="2016-10" db="EMBL/GenBank/DDBJ databases">
        <authorList>
            <person name="de Groot N.N."/>
        </authorList>
    </citation>
    <scope>NUCLEOTIDE SEQUENCE [LARGE SCALE GENOMIC DNA]</scope>
    <source>
        <strain evidence="3 4">CPCC 201354</strain>
    </source>
</reference>
<dbReference type="CDD" id="cd16428">
    <property type="entry name" value="TcpC_C"/>
    <property type="match status" value="1"/>
</dbReference>
<dbReference type="OrthoDB" id="4084447at2"/>
<dbReference type="Pfam" id="PF12642">
    <property type="entry name" value="TpcC"/>
    <property type="match status" value="1"/>
</dbReference>
<feature type="compositionally biased region" description="Basic and acidic residues" evidence="1">
    <location>
        <begin position="214"/>
        <end position="223"/>
    </location>
</feature>
<keyword evidence="4" id="KW-1185">Reference proteome</keyword>
<protein>
    <submittedName>
        <fullName evidence="3">Conjugative transposon protein TcpC</fullName>
    </submittedName>
</protein>
<dbReference type="InterPro" id="IPR024735">
    <property type="entry name" value="TcpC"/>
</dbReference>
<proteinExistence type="predicted"/>
<dbReference type="Gene3D" id="3.10.450.540">
    <property type="match status" value="1"/>
</dbReference>
<evidence type="ECO:0000256" key="1">
    <source>
        <dbReference type="SAM" id="MobiDB-lite"/>
    </source>
</evidence>
<evidence type="ECO:0000256" key="2">
    <source>
        <dbReference type="SAM" id="Phobius"/>
    </source>
</evidence>
<organism evidence="3 4">
    <name type="scientific">Sinosporangium album</name>
    <dbReference type="NCBI Taxonomy" id="504805"/>
    <lineage>
        <taxon>Bacteria</taxon>
        <taxon>Bacillati</taxon>
        <taxon>Actinomycetota</taxon>
        <taxon>Actinomycetes</taxon>
        <taxon>Streptosporangiales</taxon>
        <taxon>Streptosporangiaceae</taxon>
        <taxon>Sinosporangium</taxon>
    </lineage>
</organism>
<feature type="region of interest" description="Disordered" evidence="1">
    <location>
        <begin position="204"/>
        <end position="223"/>
    </location>
</feature>
<feature type="transmembrane region" description="Helical" evidence="2">
    <location>
        <begin position="51"/>
        <end position="72"/>
    </location>
</feature>
<keyword evidence="2" id="KW-1133">Transmembrane helix</keyword>
<dbReference type="Proteomes" id="UP000198923">
    <property type="component" value="Unassembled WGS sequence"/>
</dbReference>
<dbReference type="InterPro" id="IPR035628">
    <property type="entry name" value="TcpC_C"/>
</dbReference>
<name>A0A1G7Y1X2_9ACTN</name>